<dbReference type="AlphaFoldDB" id="A0AAX6FJP4"/>
<organism evidence="1 2">
    <name type="scientific">Iris pallida</name>
    <name type="common">Sweet iris</name>
    <dbReference type="NCBI Taxonomy" id="29817"/>
    <lineage>
        <taxon>Eukaryota</taxon>
        <taxon>Viridiplantae</taxon>
        <taxon>Streptophyta</taxon>
        <taxon>Embryophyta</taxon>
        <taxon>Tracheophyta</taxon>
        <taxon>Spermatophyta</taxon>
        <taxon>Magnoliopsida</taxon>
        <taxon>Liliopsida</taxon>
        <taxon>Asparagales</taxon>
        <taxon>Iridaceae</taxon>
        <taxon>Iridoideae</taxon>
        <taxon>Irideae</taxon>
        <taxon>Iris</taxon>
    </lineage>
</organism>
<dbReference type="Proteomes" id="UP001140949">
    <property type="component" value="Unassembled WGS sequence"/>
</dbReference>
<evidence type="ECO:0000313" key="1">
    <source>
        <dbReference type="EMBL" id="KAJ6816161.1"/>
    </source>
</evidence>
<dbReference type="EMBL" id="JANAVB010028397">
    <property type="protein sequence ID" value="KAJ6816161.1"/>
    <property type="molecule type" value="Genomic_DNA"/>
</dbReference>
<reference evidence="1" key="1">
    <citation type="journal article" date="2023" name="GigaByte">
        <title>Genome assembly of the bearded iris, Iris pallida Lam.</title>
        <authorList>
            <person name="Bruccoleri R.E."/>
            <person name="Oakeley E.J."/>
            <person name="Faust A.M.E."/>
            <person name="Altorfer M."/>
            <person name="Dessus-Babus S."/>
            <person name="Burckhardt D."/>
            <person name="Oertli M."/>
            <person name="Naumann U."/>
            <person name="Petersen F."/>
            <person name="Wong J."/>
        </authorList>
    </citation>
    <scope>NUCLEOTIDE SEQUENCE</scope>
    <source>
        <strain evidence="1">GSM-AAB239-AS_SAM_17_03QT</strain>
    </source>
</reference>
<evidence type="ECO:0000313" key="2">
    <source>
        <dbReference type="Proteomes" id="UP001140949"/>
    </source>
</evidence>
<keyword evidence="2" id="KW-1185">Reference proteome</keyword>
<reference evidence="1" key="2">
    <citation type="submission" date="2023-04" db="EMBL/GenBank/DDBJ databases">
        <authorList>
            <person name="Bruccoleri R.E."/>
            <person name="Oakeley E.J."/>
            <person name="Faust A.-M."/>
            <person name="Dessus-Babus S."/>
            <person name="Altorfer M."/>
            <person name="Burckhardt D."/>
            <person name="Oertli M."/>
            <person name="Naumann U."/>
            <person name="Petersen F."/>
            <person name="Wong J."/>
        </authorList>
    </citation>
    <scope>NUCLEOTIDE SEQUENCE</scope>
    <source>
        <strain evidence="1">GSM-AAB239-AS_SAM_17_03QT</strain>
        <tissue evidence="1">Leaf</tissue>
    </source>
</reference>
<protein>
    <submittedName>
        <fullName evidence="1">Uncharacterized protein</fullName>
    </submittedName>
</protein>
<gene>
    <name evidence="1" type="ORF">M6B38_417455</name>
</gene>
<sequence>MVCHSSIIKKVENIQRFDRYEMERSASSPN</sequence>
<accession>A0AAX6FJP4</accession>
<name>A0AAX6FJP4_IRIPA</name>
<comment type="caution">
    <text evidence="1">The sequence shown here is derived from an EMBL/GenBank/DDBJ whole genome shotgun (WGS) entry which is preliminary data.</text>
</comment>
<proteinExistence type="predicted"/>